<proteinExistence type="predicted"/>
<gene>
    <name evidence="1" type="ORF">MNB_SM-7-1376</name>
</gene>
<reference evidence="1" key="1">
    <citation type="submission" date="2016-10" db="EMBL/GenBank/DDBJ databases">
        <authorList>
            <person name="de Groot N.N."/>
        </authorList>
    </citation>
    <scope>NUCLEOTIDE SEQUENCE</scope>
</reference>
<sequence length="200" mass="22859">MKYLFFMILLTVGTLFADCELVKNSKALSYDRFIEAQTLFENGKYNESYEKLLESFKTYDSSSDEIELDYSCINYVPGPYAPILKKSSKTESFDFGRENLGIDIKHKLNPAPYIFVEFEKDKTVVMVTNSVKTSYDEISKRLPLDDFTVYVGNDKIEFGRVEVATVKKKSVNHIHSIDDVIKATEKFGFAPPSTDGINFK</sequence>
<evidence type="ECO:0000313" key="1">
    <source>
        <dbReference type="EMBL" id="SFV58697.1"/>
    </source>
</evidence>
<dbReference type="EMBL" id="FPHB01000042">
    <property type="protein sequence ID" value="SFV58697.1"/>
    <property type="molecule type" value="Genomic_DNA"/>
</dbReference>
<organism evidence="1">
    <name type="scientific">hydrothermal vent metagenome</name>
    <dbReference type="NCBI Taxonomy" id="652676"/>
    <lineage>
        <taxon>unclassified sequences</taxon>
        <taxon>metagenomes</taxon>
        <taxon>ecological metagenomes</taxon>
    </lineage>
</organism>
<accession>A0A1W1BYZ0</accession>
<protein>
    <submittedName>
        <fullName evidence="1">Uncharacterized protein</fullName>
    </submittedName>
</protein>
<name>A0A1W1BYZ0_9ZZZZ</name>
<dbReference type="AlphaFoldDB" id="A0A1W1BYZ0"/>